<dbReference type="EMBL" id="CP010525">
    <property type="protein sequence ID" value="AJO22308.1"/>
    <property type="molecule type" value="Genomic_DNA"/>
</dbReference>
<dbReference type="PATRIC" id="fig|1398.18.peg.1530"/>
<reference evidence="3" key="4">
    <citation type="submission" date="2016-01" db="EMBL/GenBank/DDBJ databases">
        <authorList>
            <person name="Oliw E.H."/>
        </authorList>
    </citation>
    <scope>NUCLEOTIDE SEQUENCE [LARGE SCALE GENOMIC DNA]</scope>
    <source>
        <strain evidence="3">GED7749B</strain>
    </source>
</reference>
<dbReference type="EMBL" id="LQYG01000113">
    <property type="protein sequence ID" value="KYC59453.1"/>
    <property type="molecule type" value="Genomic_DNA"/>
</dbReference>
<evidence type="ECO:0000313" key="4">
    <source>
        <dbReference type="EMBL" id="KYC59453.1"/>
    </source>
</evidence>
<dbReference type="Proteomes" id="UP000032024">
    <property type="component" value="Chromosome"/>
</dbReference>
<dbReference type="EMBL" id="LRPN01000031">
    <property type="protein sequence ID" value="KWZ84213.1"/>
    <property type="molecule type" value="Genomic_DNA"/>
</dbReference>
<dbReference type="Proteomes" id="UP001223084">
    <property type="component" value="Unassembled WGS sequence"/>
</dbReference>
<keyword evidence="1" id="KW-0472">Membrane</keyword>
<gene>
    <name evidence="4" type="ORF">B4098_2695</name>
    <name evidence="3" type="ORF">HMPREF3213_00881</name>
    <name evidence="5" type="ORF">QN341_09180</name>
    <name evidence="2" type="ORF">SB48_HM08orf02391</name>
</gene>
<evidence type="ECO:0000313" key="6">
    <source>
        <dbReference type="Proteomes" id="UP000032024"/>
    </source>
</evidence>
<reference evidence="4 8" key="3">
    <citation type="submission" date="2016-01" db="EMBL/GenBank/DDBJ databases">
        <title>Genome Sequences of Twelve Sporeforming Bacillus Species Isolated from Foods.</title>
        <authorList>
            <person name="Berendsen E.M."/>
            <person name="Wells-Bennik M.H."/>
            <person name="Krawcyk A.O."/>
            <person name="De Jong A."/>
            <person name="Holsappel S."/>
            <person name="Eijlander R.T."/>
            <person name="Kuipers O.P."/>
        </authorList>
    </citation>
    <scope>NUCLEOTIDE SEQUENCE [LARGE SCALE GENOMIC DNA]</scope>
    <source>
        <strain evidence="4 8">B4098</strain>
    </source>
</reference>
<evidence type="ECO:0000256" key="1">
    <source>
        <dbReference type="SAM" id="Phobius"/>
    </source>
</evidence>
<reference evidence="5" key="6">
    <citation type="submission" date="2023-06" db="EMBL/GenBank/DDBJ databases">
        <title>Probiogenomic evaluation and L lactic producing Weizmannia coaggulans BKMTCR2-2 from tree bark.</title>
        <authorList>
            <person name="Mahittikon J."/>
            <person name="Tanasupawat S."/>
        </authorList>
    </citation>
    <scope>NUCLEOTIDE SEQUENCE</scope>
    <source>
        <strain evidence="5">BKMTCR2-2</strain>
    </source>
</reference>
<keyword evidence="1" id="KW-1133">Transmembrane helix</keyword>
<protein>
    <submittedName>
        <fullName evidence="4">Uncharacterized protein</fullName>
    </submittedName>
</protein>
<proteinExistence type="predicted"/>
<evidence type="ECO:0000313" key="2">
    <source>
        <dbReference type="EMBL" id="AJO22308.1"/>
    </source>
</evidence>
<keyword evidence="6" id="KW-1185">Reference proteome</keyword>
<evidence type="ECO:0000313" key="8">
    <source>
        <dbReference type="Proteomes" id="UP000075288"/>
    </source>
</evidence>
<dbReference type="STRING" id="1398.AB434_3753"/>
<organism evidence="4 8">
    <name type="scientific">Heyndrickxia coagulans</name>
    <name type="common">Weizmannia coagulans</name>
    <dbReference type="NCBI Taxonomy" id="1398"/>
    <lineage>
        <taxon>Bacteria</taxon>
        <taxon>Bacillati</taxon>
        <taxon>Bacillota</taxon>
        <taxon>Bacilli</taxon>
        <taxon>Bacillales</taxon>
        <taxon>Bacillaceae</taxon>
        <taxon>Heyndrickxia</taxon>
    </lineage>
</organism>
<dbReference type="RefSeq" id="WP_013859890.1">
    <property type="nucleotide sequence ID" value="NZ_CP010525.1"/>
</dbReference>
<evidence type="ECO:0000313" key="7">
    <source>
        <dbReference type="Proteomes" id="UP000070376"/>
    </source>
</evidence>
<feature type="transmembrane region" description="Helical" evidence="1">
    <location>
        <begin position="7"/>
        <end position="25"/>
    </location>
</feature>
<dbReference type="Proteomes" id="UP000075288">
    <property type="component" value="Unassembled WGS sequence"/>
</dbReference>
<dbReference type="AlphaFoldDB" id="A0A0C5C203"/>
<reference evidence="2" key="1">
    <citation type="submission" date="2015-01" db="EMBL/GenBank/DDBJ databases">
        <title>Comparative genome analysis of Bacillus coagulans HM-08, Clostridium butyricum HM-68, Bacillus subtilis HM-66 and Bacillus licheniformis BL-09.</title>
        <authorList>
            <person name="Zhang H."/>
        </authorList>
    </citation>
    <scope>NUCLEOTIDE SEQUENCE [LARGE SCALE GENOMIC DNA]</scope>
    <source>
        <strain evidence="2">HM-08</strain>
    </source>
</reference>
<name>A0A0C5C203_HEYCO</name>
<sequence>MKRYVQLFFMFAVTVLIVMGIQKGLSTLNVLNLENFWANYVVFLILAYMILSFFLHYFSKRKKQS</sequence>
<dbReference type="Proteomes" id="UP000070376">
    <property type="component" value="Unassembled WGS sequence"/>
</dbReference>
<feature type="transmembrane region" description="Helical" evidence="1">
    <location>
        <begin position="37"/>
        <end position="58"/>
    </location>
</feature>
<dbReference type="GeneID" id="93259278"/>
<reference evidence="7" key="5">
    <citation type="submission" date="2016-01" db="EMBL/GenBank/DDBJ databases">
        <authorList>
            <person name="Mitreva M."/>
            <person name="Pepin K.H."/>
            <person name="Mihindukulasuriya K.A."/>
            <person name="Fulton R."/>
            <person name="Fronick C."/>
            <person name="O'Laughlin M."/>
            <person name="Miner T."/>
            <person name="Herter B."/>
            <person name="Rosa B.A."/>
            <person name="Cordes M."/>
            <person name="Tomlinson C."/>
            <person name="Wollam A."/>
            <person name="Palsikar V.B."/>
            <person name="Mardis E.R."/>
            <person name="Wilson R.K."/>
        </authorList>
    </citation>
    <scope>NUCLEOTIDE SEQUENCE [LARGE SCALE GENOMIC DNA]</scope>
    <source>
        <strain evidence="7">GED7749B</strain>
    </source>
</reference>
<accession>A0A0C5C203</accession>
<keyword evidence="1" id="KW-0812">Transmembrane</keyword>
<dbReference type="EMBL" id="JASUZX010000001">
    <property type="protein sequence ID" value="MDL5041259.1"/>
    <property type="molecule type" value="Genomic_DNA"/>
</dbReference>
<evidence type="ECO:0000313" key="3">
    <source>
        <dbReference type="EMBL" id="KWZ84213.1"/>
    </source>
</evidence>
<evidence type="ECO:0000313" key="5">
    <source>
        <dbReference type="EMBL" id="MDL5041259.1"/>
    </source>
</evidence>
<reference evidence="6" key="2">
    <citation type="submission" date="2015-01" db="EMBL/GenBank/DDBJ databases">
        <title>Comparative genome analysis of Bacillus coagulans HM-08, Clostridium butyricum HM-68, Bacillus subtilis HM-66 and Bacillus paralicheniformis BL-09.</title>
        <authorList>
            <person name="Zhang H."/>
        </authorList>
    </citation>
    <scope>NUCLEOTIDE SEQUENCE [LARGE SCALE GENOMIC DNA]</scope>
    <source>
        <strain evidence="6">HM-08</strain>
    </source>
</reference>